<dbReference type="SUPFAM" id="SSF75615">
    <property type="entry name" value="Siroheme synthase middle domains-like"/>
    <property type="match status" value="1"/>
</dbReference>
<proteinExistence type="predicted"/>
<dbReference type="InterPro" id="IPR028281">
    <property type="entry name" value="Sirohaem_synthase_central"/>
</dbReference>
<evidence type="ECO:0000259" key="7">
    <source>
        <dbReference type="Pfam" id="PF10414"/>
    </source>
</evidence>
<dbReference type="AlphaFoldDB" id="A0A6I2UVG3"/>
<keyword evidence="5" id="KW-0627">Porphyrin biosynthesis</keyword>
<reference evidence="9 10" key="1">
    <citation type="submission" date="2019-08" db="EMBL/GenBank/DDBJ databases">
        <title>In-depth cultivation of the pig gut microbiome towards novel bacterial diversity and tailored functional studies.</title>
        <authorList>
            <person name="Wylensek D."/>
            <person name="Hitch T.C.A."/>
            <person name="Clavel T."/>
        </authorList>
    </citation>
    <scope>NUCLEOTIDE SEQUENCE [LARGE SCALE GENOMIC DNA]</scope>
    <source>
        <strain evidence="10">WCA-380-WT-3B3</strain>
    </source>
</reference>
<dbReference type="InterPro" id="IPR036291">
    <property type="entry name" value="NAD(P)-bd_dom_sf"/>
</dbReference>
<dbReference type="Pfam" id="PF10414">
    <property type="entry name" value="CysG_dimeriser"/>
    <property type="match status" value="1"/>
</dbReference>
<dbReference type="GO" id="GO:0004325">
    <property type="term" value="F:ferrochelatase activity"/>
    <property type="evidence" value="ECO:0007669"/>
    <property type="project" value="InterPro"/>
</dbReference>
<keyword evidence="3" id="KW-0560">Oxidoreductase</keyword>
<dbReference type="Gene3D" id="3.40.50.720">
    <property type="entry name" value="NAD(P)-binding Rossmann-like Domain"/>
    <property type="match status" value="1"/>
</dbReference>
<sequence>MLYPMNLDLSGRCCAVIGGGRVAERKITALLSAGAEVTVIAPALTDFLSKLAGDGSLKWVAEPFQAGMLAPLHPLLVFCTSDCGEVNRRAAEEAAALGALVNDASCPERTDFQVPSRVQRGRLLMTVSTDGASPALSRLLRRDLEKQYPESFGAFLDRLARIRQEVLAMPGGADAHQRFWRKVLNEQILELVRTGRIDQAEEEIRHGIIDAGIES</sequence>
<dbReference type="EC" id="1.3.1.76" evidence="2"/>
<evidence type="ECO:0000256" key="6">
    <source>
        <dbReference type="ARBA" id="ARBA00047561"/>
    </source>
</evidence>
<comment type="pathway">
    <text evidence="1">Porphyrin-containing compound metabolism; siroheme biosynthesis; sirohydrochlorin from precorrin-2: step 1/1.</text>
</comment>
<dbReference type="InterPro" id="IPR042518">
    <property type="entry name" value="SirC_C"/>
</dbReference>
<dbReference type="InterPro" id="IPR019478">
    <property type="entry name" value="Sirohaem_synthase_dimer_dom"/>
</dbReference>
<comment type="catalytic activity">
    <reaction evidence="6">
        <text>precorrin-2 + NAD(+) = sirohydrochlorin + NADH + 2 H(+)</text>
        <dbReference type="Rhea" id="RHEA:15613"/>
        <dbReference type="ChEBI" id="CHEBI:15378"/>
        <dbReference type="ChEBI" id="CHEBI:57540"/>
        <dbReference type="ChEBI" id="CHEBI:57945"/>
        <dbReference type="ChEBI" id="CHEBI:58351"/>
        <dbReference type="ChEBI" id="CHEBI:58827"/>
        <dbReference type="EC" id="1.3.1.76"/>
    </reaction>
</comment>
<dbReference type="PANTHER" id="PTHR35330:SF1">
    <property type="entry name" value="SIROHEME BIOSYNTHESIS PROTEIN MET8"/>
    <property type="match status" value="1"/>
</dbReference>
<organism evidence="9 10">
    <name type="scientific">Selenomonas montiformis</name>
    <dbReference type="NCBI Taxonomy" id="2652285"/>
    <lineage>
        <taxon>Bacteria</taxon>
        <taxon>Bacillati</taxon>
        <taxon>Bacillota</taxon>
        <taxon>Negativicutes</taxon>
        <taxon>Selenomonadales</taxon>
        <taxon>Selenomonadaceae</taxon>
        <taxon>Selenomonas</taxon>
    </lineage>
</organism>
<dbReference type="PANTHER" id="PTHR35330">
    <property type="entry name" value="SIROHEME BIOSYNTHESIS PROTEIN MET8"/>
    <property type="match status" value="1"/>
</dbReference>
<dbReference type="NCBIfam" id="TIGR01470">
    <property type="entry name" value="cysG_Nterm"/>
    <property type="match status" value="1"/>
</dbReference>
<comment type="caution">
    <text evidence="9">The sequence shown here is derived from an EMBL/GenBank/DDBJ whole genome shotgun (WGS) entry which is preliminary data.</text>
</comment>
<evidence type="ECO:0000259" key="8">
    <source>
        <dbReference type="Pfam" id="PF14824"/>
    </source>
</evidence>
<evidence type="ECO:0000313" key="10">
    <source>
        <dbReference type="Proteomes" id="UP000430222"/>
    </source>
</evidence>
<evidence type="ECO:0000256" key="5">
    <source>
        <dbReference type="ARBA" id="ARBA00023244"/>
    </source>
</evidence>
<dbReference type="GO" id="GO:0019354">
    <property type="term" value="P:siroheme biosynthetic process"/>
    <property type="evidence" value="ECO:0007669"/>
    <property type="project" value="UniProtKB-UniPathway"/>
</dbReference>
<dbReference type="GO" id="GO:0043115">
    <property type="term" value="F:precorrin-2 dehydrogenase activity"/>
    <property type="evidence" value="ECO:0007669"/>
    <property type="project" value="UniProtKB-EC"/>
</dbReference>
<evidence type="ECO:0000313" key="9">
    <source>
        <dbReference type="EMBL" id="MSV23641.1"/>
    </source>
</evidence>
<dbReference type="Gene3D" id="1.10.8.610">
    <property type="entry name" value="SirC, precorrin-2 dehydrogenase, C-terminal helical domain-like"/>
    <property type="match status" value="1"/>
</dbReference>
<dbReference type="UniPathway" id="UPA00262">
    <property type="reaction ID" value="UER00222"/>
</dbReference>
<name>A0A6I2UVG3_9FIRM</name>
<evidence type="ECO:0000256" key="4">
    <source>
        <dbReference type="ARBA" id="ARBA00023027"/>
    </source>
</evidence>
<feature type="domain" description="Siroheme synthase central" evidence="8">
    <location>
        <begin position="120"/>
        <end position="147"/>
    </location>
</feature>
<gene>
    <name evidence="9" type="ORF">FYJ78_00205</name>
</gene>
<protein>
    <recommendedName>
        <fullName evidence="2">precorrin-2 dehydrogenase</fullName>
        <ecNumber evidence="2">1.3.1.76</ecNumber>
    </recommendedName>
</protein>
<dbReference type="Pfam" id="PF14824">
    <property type="entry name" value="Sirohm_synth_M"/>
    <property type="match status" value="1"/>
</dbReference>
<evidence type="ECO:0000256" key="2">
    <source>
        <dbReference type="ARBA" id="ARBA00012400"/>
    </source>
</evidence>
<dbReference type="InterPro" id="IPR028161">
    <property type="entry name" value="Met8-like"/>
</dbReference>
<feature type="domain" description="Sirohaem synthase dimerisation" evidence="7">
    <location>
        <begin position="152"/>
        <end position="206"/>
    </location>
</feature>
<dbReference type="Proteomes" id="UP000430222">
    <property type="component" value="Unassembled WGS sequence"/>
</dbReference>
<dbReference type="InterPro" id="IPR006367">
    <property type="entry name" value="Sirohaem_synthase_N"/>
</dbReference>
<dbReference type="Pfam" id="PF13241">
    <property type="entry name" value="NAD_binding_7"/>
    <property type="match status" value="1"/>
</dbReference>
<keyword evidence="10" id="KW-1185">Reference proteome</keyword>
<evidence type="ECO:0000256" key="1">
    <source>
        <dbReference type="ARBA" id="ARBA00005010"/>
    </source>
</evidence>
<keyword evidence="4" id="KW-0520">NAD</keyword>
<accession>A0A6I2UVG3</accession>
<evidence type="ECO:0000256" key="3">
    <source>
        <dbReference type="ARBA" id="ARBA00023002"/>
    </source>
</evidence>
<dbReference type="EMBL" id="VUNL01000001">
    <property type="protein sequence ID" value="MSV23641.1"/>
    <property type="molecule type" value="Genomic_DNA"/>
</dbReference>
<dbReference type="SUPFAM" id="SSF51735">
    <property type="entry name" value="NAD(P)-binding Rossmann-fold domains"/>
    <property type="match status" value="1"/>
</dbReference>